<proteinExistence type="predicted"/>
<dbReference type="GeneID" id="63731437"/>
<evidence type="ECO:0000313" key="2">
    <source>
        <dbReference type="Proteomes" id="UP000184073"/>
    </source>
</evidence>
<evidence type="ECO:0000313" key="1">
    <source>
        <dbReference type="EMBL" id="OJJ02357.1"/>
    </source>
</evidence>
<gene>
    <name evidence="1" type="ORF">ASPVEDRAFT_671061</name>
</gene>
<dbReference type="EMBL" id="KV878129">
    <property type="protein sequence ID" value="OJJ02357.1"/>
    <property type="molecule type" value="Genomic_DNA"/>
</dbReference>
<accession>A0A1L9PLE9</accession>
<keyword evidence="2" id="KW-1185">Reference proteome</keyword>
<organism evidence="1 2">
    <name type="scientific">Aspergillus versicolor CBS 583.65</name>
    <dbReference type="NCBI Taxonomy" id="1036611"/>
    <lineage>
        <taxon>Eukaryota</taxon>
        <taxon>Fungi</taxon>
        <taxon>Dikarya</taxon>
        <taxon>Ascomycota</taxon>
        <taxon>Pezizomycotina</taxon>
        <taxon>Eurotiomycetes</taxon>
        <taxon>Eurotiomycetidae</taxon>
        <taxon>Eurotiales</taxon>
        <taxon>Aspergillaceae</taxon>
        <taxon>Aspergillus</taxon>
        <taxon>Aspergillus subgen. Nidulantes</taxon>
    </lineage>
</organism>
<sequence>MTSAVAGDLLGFVQEAPRVWPCDQASDLAASCQNVCATWIGGYHTARSHRRISSSVQSAGSFSGLVLFGGIQVQALASFWIRFGRKYLIAPNRPCRRCGDHACKTWWLLVDEIRPHWVEEACLERGSKRSVISICYSDETLDTIPTLECIARSSGVGIFKSFQIVICCMLKE</sequence>
<name>A0A1L9PLE9_ASPVE</name>
<dbReference type="AlphaFoldDB" id="A0A1L9PLE9"/>
<dbReference type="RefSeq" id="XP_040668119.1">
    <property type="nucleotide sequence ID" value="XM_040815926.1"/>
</dbReference>
<reference evidence="2" key="1">
    <citation type="journal article" date="2017" name="Genome Biol.">
        <title>Comparative genomics reveals high biological diversity and specific adaptations in the industrially and medically important fungal genus Aspergillus.</title>
        <authorList>
            <person name="de Vries R.P."/>
            <person name="Riley R."/>
            <person name="Wiebenga A."/>
            <person name="Aguilar-Osorio G."/>
            <person name="Amillis S."/>
            <person name="Uchima C.A."/>
            <person name="Anderluh G."/>
            <person name="Asadollahi M."/>
            <person name="Askin M."/>
            <person name="Barry K."/>
            <person name="Battaglia E."/>
            <person name="Bayram O."/>
            <person name="Benocci T."/>
            <person name="Braus-Stromeyer S.A."/>
            <person name="Caldana C."/>
            <person name="Canovas D."/>
            <person name="Cerqueira G.C."/>
            <person name="Chen F."/>
            <person name="Chen W."/>
            <person name="Choi C."/>
            <person name="Clum A."/>
            <person name="Dos Santos R.A."/>
            <person name="Damasio A.R."/>
            <person name="Diallinas G."/>
            <person name="Emri T."/>
            <person name="Fekete E."/>
            <person name="Flipphi M."/>
            <person name="Freyberg S."/>
            <person name="Gallo A."/>
            <person name="Gournas C."/>
            <person name="Habgood R."/>
            <person name="Hainaut M."/>
            <person name="Harispe M.L."/>
            <person name="Henrissat B."/>
            <person name="Hilden K.S."/>
            <person name="Hope R."/>
            <person name="Hossain A."/>
            <person name="Karabika E."/>
            <person name="Karaffa L."/>
            <person name="Karanyi Z."/>
            <person name="Krasevec N."/>
            <person name="Kuo A."/>
            <person name="Kusch H."/>
            <person name="LaButti K."/>
            <person name="Lagendijk E.L."/>
            <person name="Lapidus A."/>
            <person name="Levasseur A."/>
            <person name="Lindquist E."/>
            <person name="Lipzen A."/>
            <person name="Logrieco A.F."/>
            <person name="MacCabe A."/>
            <person name="Maekelae M.R."/>
            <person name="Malavazi I."/>
            <person name="Melin P."/>
            <person name="Meyer V."/>
            <person name="Mielnichuk N."/>
            <person name="Miskei M."/>
            <person name="Molnar A.P."/>
            <person name="Mule G."/>
            <person name="Ngan C.Y."/>
            <person name="Orejas M."/>
            <person name="Orosz E."/>
            <person name="Ouedraogo J.P."/>
            <person name="Overkamp K.M."/>
            <person name="Park H.-S."/>
            <person name="Perrone G."/>
            <person name="Piumi F."/>
            <person name="Punt P.J."/>
            <person name="Ram A.F."/>
            <person name="Ramon A."/>
            <person name="Rauscher S."/>
            <person name="Record E."/>
            <person name="Riano-Pachon D.M."/>
            <person name="Robert V."/>
            <person name="Roehrig J."/>
            <person name="Ruller R."/>
            <person name="Salamov A."/>
            <person name="Salih N.S."/>
            <person name="Samson R.A."/>
            <person name="Sandor E."/>
            <person name="Sanguinetti M."/>
            <person name="Schuetze T."/>
            <person name="Sepcic K."/>
            <person name="Shelest E."/>
            <person name="Sherlock G."/>
            <person name="Sophianopoulou V."/>
            <person name="Squina F.M."/>
            <person name="Sun H."/>
            <person name="Susca A."/>
            <person name="Todd R.B."/>
            <person name="Tsang A."/>
            <person name="Unkles S.E."/>
            <person name="van de Wiele N."/>
            <person name="van Rossen-Uffink D."/>
            <person name="Oliveira J.V."/>
            <person name="Vesth T.C."/>
            <person name="Visser J."/>
            <person name="Yu J.-H."/>
            <person name="Zhou M."/>
            <person name="Andersen M.R."/>
            <person name="Archer D.B."/>
            <person name="Baker S.E."/>
            <person name="Benoit I."/>
            <person name="Brakhage A.A."/>
            <person name="Braus G.H."/>
            <person name="Fischer R."/>
            <person name="Frisvad J.C."/>
            <person name="Goldman G.H."/>
            <person name="Houbraken J."/>
            <person name="Oakley B."/>
            <person name="Pocsi I."/>
            <person name="Scazzocchio C."/>
            <person name="Seiboth B."/>
            <person name="vanKuyk P.A."/>
            <person name="Wortman J."/>
            <person name="Dyer P.S."/>
            <person name="Grigoriev I.V."/>
        </authorList>
    </citation>
    <scope>NUCLEOTIDE SEQUENCE [LARGE SCALE GENOMIC DNA]</scope>
    <source>
        <strain evidence="2">CBS 583.65</strain>
    </source>
</reference>
<dbReference type="VEuPathDB" id="FungiDB:ASPVEDRAFT_671061"/>
<dbReference type="Proteomes" id="UP000184073">
    <property type="component" value="Unassembled WGS sequence"/>
</dbReference>
<protein>
    <submittedName>
        <fullName evidence="1">Uncharacterized protein</fullName>
    </submittedName>
</protein>